<organism evidence="1">
    <name type="scientific">Anguilla anguilla</name>
    <name type="common">European freshwater eel</name>
    <name type="synonym">Muraena anguilla</name>
    <dbReference type="NCBI Taxonomy" id="7936"/>
    <lineage>
        <taxon>Eukaryota</taxon>
        <taxon>Metazoa</taxon>
        <taxon>Chordata</taxon>
        <taxon>Craniata</taxon>
        <taxon>Vertebrata</taxon>
        <taxon>Euteleostomi</taxon>
        <taxon>Actinopterygii</taxon>
        <taxon>Neopterygii</taxon>
        <taxon>Teleostei</taxon>
        <taxon>Anguilliformes</taxon>
        <taxon>Anguillidae</taxon>
        <taxon>Anguilla</taxon>
    </lineage>
</organism>
<sequence>MKLTVALKSHITFAS</sequence>
<protein>
    <submittedName>
        <fullName evidence="1">Uncharacterized protein</fullName>
    </submittedName>
</protein>
<dbReference type="EMBL" id="GBXM01079474">
    <property type="protein sequence ID" value="JAH29103.1"/>
    <property type="molecule type" value="Transcribed_RNA"/>
</dbReference>
<dbReference type="EMBL" id="GBXM01078500">
    <property type="protein sequence ID" value="JAH30077.1"/>
    <property type="molecule type" value="Transcribed_RNA"/>
</dbReference>
<reference evidence="1" key="1">
    <citation type="submission" date="2014-11" db="EMBL/GenBank/DDBJ databases">
        <authorList>
            <person name="Amaro Gonzalez C."/>
        </authorList>
    </citation>
    <scope>NUCLEOTIDE SEQUENCE</scope>
</reference>
<accession>A0A0E9RMM6</accession>
<name>A0A0E9RMM6_ANGAN</name>
<proteinExistence type="predicted"/>
<reference evidence="1" key="2">
    <citation type="journal article" date="2015" name="Fish Shellfish Immunol.">
        <title>Early steps in the European eel (Anguilla anguilla)-Vibrio vulnificus interaction in the gills: Role of the RtxA13 toxin.</title>
        <authorList>
            <person name="Callol A."/>
            <person name="Pajuelo D."/>
            <person name="Ebbesson L."/>
            <person name="Teles M."/>
            <person name="MacKenzie S."/>
            <person name="Amaro C."/>
        </authorList>
    </citation>
    <scope>NUCLEOTIDE SEQUENCE</scope>
</reference>
<evidence type="ECO:0000313" key="1">
    <source>
        <dbReference type="EMBL" id="JAH30077.1"/>
    </source>
</evidence>